<dbReference type="Pfam" id="PF04966">
    <property type="entry name" value="OprB"/>
    <property type="match status" value="1"/>
</dbReference>
<comment type="similarity">
    <text evidence="1 2">Belongs to the OprB family.</text>
</comment>
<evidence type="ECO:0000313" key="4">
    <source>
        <dbReference type="Proteomes" id="UP001157353"/>
    </source>
</evidence>
<dbReference type="InterPro" id="IPR007049">
    <property type="entry name" value="Carb-sel_porin_OprB"/>
</dbReference>
<evidence type="ECO:0008006" key="5">
    <source>
        <dbReference type="Google" id="ProtNLM"/>
    </source>
</evidence>
<reference evidence="4" key="1">
    <citation type="journal article" date="2019" name="Int. J. Syst. Evol. Microbiol.">
        <title>The Global Catalogue of Microorganisms (GCM) 10K type strain sequencing project: providing services to taxonomists for standard genome sequencing and annotation.</title>
        <authorList>
            <consortium name="The Broad Institute Genomics Platform"/>
            <consortium name="The Broad Institute Genome Sequencing Center for Infectious Disease"/>
            <person name="Wu L."/>
            <person name="Ma J."/>
        </authorList>
    </citation>
    <scope>NUCLEOTIDE SEQUENCE [LARGE SCALE GENOMIC DNA]</scope>
    <source>
        <strain evidence="4">NBRC 103166</strain>
    </source>
</reference>
<protein>
    <recommendedName>
        <fullName evidence="5">Porin</fullName>
    </recommendedName>
</protein>
<name>A0ABQ6DXR3_9GAMM</name>
<dbReference type="Gene3D" id="2.40.160.180">
    <property type="entry name" value="Carbohydrate-selective porin OprB"/>
    <property type="match status" value="1"/>
</dbReference>
<comment type="caution">
    <text evidence="3">The sequence shown here is derived from an EMBL/GenBank/DDBJ whole genome shotgun (WGS) entry which is preliminary data.</text>
</comment>
<sequence>MTHASPRFGGPDSVENTIEDNKKVQQKSWLEVLKENHHFTFGLDYNVIGVYATDPNQDNSSAFLGTETSSASGVARFYGSWEIIGRQSGNAGGLSWKLEYRDAYTETAPKWHGLYGGINMAGMNGAAYNDQGGRLTLLHWKQKFNSGKTTVIAGWVDVTDYVDAYALASPWSGFTNLAFSTGAGSMALPDDGILSLAVGHLFTDNFYLIASASDGAGYSDDPLSGFDSLFNKHELFTTLELGFTASADRIYTDNVHVTAWHLDATTQEDGTSYRHGTKDSKGLNFSASYFATPQIMPFIRGGFSKGDASLTKASVSAGLGYFGLGSAKNNLGVAVNWSQANNKHVDFGGLFKDENQYIMELYYNIALGKYFNITPDIQYIKNPSLNFTEDSTWLLGLRLNAKI</sequence>
<proteinExistence type="inferred from homology"/>
<dbReference type="Proteomes" id="UP001157353">
    <property type="component" value="Unassembled WGS sequence"/>
</dbReference>
<dbReference type="EMBL" id="BSPQ01000002">
    <property type="protein sequence ID" value="GLS89760.1"/>
    <property type="molecule type" value="Genomic_DNA"/>
</dbReference>
<gene>
    <name evidence="3" type="ORF">GCM10007916_08270</name>
</gene>
<evidence type="ECO:0000256" key="1">
    <source>
        <dbReference type="ARBA" id="ARBA00008769"/>
    </source>
</evidence>
<organism evidence="3 4">
    <name type="scientific">Psychromonas marina</name>
    <dbReference type="NCBI Taxonomy" id="88364"/>
    <lineage>
        <taxon>Bacteria</taxon>
        <taxon>Pseudomonadati</taxon>
        <taxon>Pseudomonadota</taxon>
        <taxon>Gammaproteobacteria</taxon>
        <taxon>Alteromonadales</taxon>
        <taxon>Psychromonadaceae</taxon>
        <taxon>Psychromonas</taxon>
    </lineage>
</organism>
<accession>A0ABQ6DXR3</accession>
<evidence type="ECO:0000313" key="3">
    <source>
        <dbReference type="EMBL" id="GLS89760.1"/>
    </source>
</evidence>
<dbReference type="InterPro" id="IPR038673">
    <property type="entry name" value="OprB_sf"/>
</dbReference>
<keyword evidence="4" id="KW-1185">Reference proteome</keyword>
<evidence type="ECO:0000256" key="2">
    <source>
        <dbReference type="RuleBase" id="RU363072"/>
    </source>
</evidence>